<dbReference type="EMBL" id="BK014724">
    <property type="protein sequence ID" value="DAD55425.1"/>
    <property type="molecule type" value="Genomic_DNA"/>
</dbReference>
<accession>A0A8D9PDY4</accession>
<sequence length="76" mass="8685">MSKFNLENYLPEIRAVGLDKFIVNLAVMKEQNPGAPKLNFHELGQEWNKLPSAERLEQKANVAKMLSRSSRTTKEV</sequence>
<evidence type="ECO:0000313" key="1">
    <source>
        <dbReference type="EMBL" id="DAD55425.1"/>
    </source>
</evidence>
<protein>
    <submittedName>
        <fullName evidence="1">Uncharacterized protein</fullName>
    </submittedName>
</protein>
<reference evidence="1" key="1">
    <citation type="journal article" date="2021" name="Proc. Natl. Acad. Sci. U.S.A.">
        <title>A Catalog of Tens of Thousands of Viruses from Human Metagenomes Reveals Hidden Associations with Chronic Diseases.</title>
        <authorList>
            <person name="Tisza M.J."/>
            <person name="Buck C.B."/>
        </authorList>
    </citation>
    <scope>NUCLEOTIDE SEQUENCE</scope>
    <source>
        <strain evidence="1">CtoNj20</strain>
    </source>
</reference>
<organism evidence="1">
    <name type="scientific">Siphoviridae sp. ctoNj20</name>
    <dbReference type="NCBI Taxonomy" id="2826085"/>
    <lineage>
        <taxon>Viruses</taxon>
        <taxon>Duplodnaviria</taxon>
        <taxon>Heunggongvirae</taxon>
        <taxon>Uroviricota</taxon>
        <taxon>Caudoviricetes</taxon>
    </lineage>
</organism>
<proteinExistence type="predicted"/>
<name>A0A8D9PDY4_9CAUD</name>